<comment type="caution">
    <text evidence="2">The sequence shown here is derived from an EMBL/GenBank/DDBJ whole genome shotgun (WGS) entry which is preliminary data.</text>
</comment>
<name>A0ABW2AHD2_9MICO</name>
<evidence type="ECO:0000313" key="2">
    <source>
        <dbReference type="EMBL" id="MFC6705806.1"/>
    </source>
</evidence>
<dbReference type="Gene3D" id="3.40.630.30">
    <property type="match status" value="1"/>
</dbReference>
<dbReference type="EMBL" id="JBHSWH010000001">
    <property type="protein sequence ID" value="MFC6705806.1"/>
    <property type="molecule type" value="Genomic_DNA"/>
</dbReference>
<dbReference type="CDD" id="cd04301">
    <property type="entry name" value="NAT_SF"/>
    <property type="match status" value="1"/>
</dbReference>
<evidence type="ECO:0000313" key="3">
    <source>
        <dbReference type="Proteomes" id="UP001596298"/>
    </source>
</evidence>
<dbReference type="SUPFAM" id="SSF55729">
    <property type="entry name" value="Acyl-CoA N-acyltransferases (Nat)"/>
    <property type="match status" value="2"/>
</dbReference>
<sequence length="338" mass="37821">MVQIRQLAADDPELGAWRRSIRDAHLAGRESSWWESLESLQVYLGRASVHNDRRAVAAFDGGRCVGGAEITLPLRYDTETLSVELGVVPDLRGRGVGAELLERVKAVATQRDRSILQTELHIPAGQELEDTVGGRFALSRGMSSVSTEDRFLLDLPLDEARVADLRAGGDGYELHSFVDRVPDEYVAEWARMVTHMNEDVPMGELTHTPQPINVDRIREAERTFAEQGWTRLRSLALTPDGLGAGYTEMFVSRYDAEFVIQDDTFVDRAHRGHRLGARLKLANLRNLADLAERTGGRWSRVQTYTEQHNTAMQHTNEAFGFRRVDVLHELEGHVGGLG</sequence>
<protein>
    <submittedName>
        <fullName evidence="2">GNAT family N-acetyltransferase</fullName>
        <ecNumber evidence="2">2.3.1.-</ecNumber>
    </submittedName>
</protein>
<dbReference type="RefSeq" id="WP_382401275.1">
    <property type="nucleotide sequence ID" value="NZ_JBHSWH010000001.1"/>
</dbReference>
<keyword evidence="2" id="KW-0808">Transferase</keyword>
<gene>
    <name evidence="2" type="ORF">ACFQDH_11150</name>
</gene>
<evidence type="ECO:0000259" key="1">
    <source>
        <dbReference type="PROSITE" id="PS51186"/>
    </source>
</evidence>
<accession>A0ABW2AHD2</accession>
<keyword evidence="2" id="KW-0012">Acyltransferase</keyword>
<dbReference type="PROSITE" id="PS51186">
    <property type="entry name" value="GNAT"/>
    <property type="match status" value="1"/>
</dbReference>
<dbReference type="GO" id="GO:0016746">
    <property type="term" value="F:acyltransferase activity"/>
    <property type="evidence" value="ECO:0007669"/>
    <property type="project" value="UniProtKB-KW"/>
</dbReference>
<dbReference type="InterPro" id="IPR016181">
    <property type="entry name" value="Acyl_CoA_acyltransferase"/>
</dbReference>
<dbReference type="Proteomes" id="UP001596298">
    <property type="component" value="Unassembled WGS sequence"/>
</dbReference>
<reference evidence="3" key="1">
    <citation type="journal article" date="2019" name="Int. J. Syst. Evol. Microbiol.">
        <title>The Global Catalogue of Microorganisms (GCM) 10K type strain sequencing project: providing services to taxonomists for standard genome sequencing and annotation.</title>
        <authorList>
            <consortium name="The Broad Institute Genomics Platform"/>
            <consortium name="The Broad Institute Genome Sequencing Center for Infectious Disease"/>
            <person name="Wu L."/>
            <person name="Ma J."/>
        </authorList>
    </citation>
    <scope>NUCLEOTIDE SEQUENCE [LARGE SCALE GENOMIC DNA]</scope>
    <source>
        <strain evidence="3">CCUG 58127</strain>
    </source>
</reference>
<proteinExistence type="predicted"/>
<dbReference type="EC" id="2.3.1.-" evidence="2"/>
<keyword evidence="3" id="KW-1185">Reference proteome</keyword>
<dbReference type="InterPro" id="IPR000182">
    <property type="entry name" value="GNAT_dom"/>
</dbReference>
<dbReference type="Pfam" id="PF00583">
    <property type="entry name" value="Acetyltransf_1"/>
    <property type="match status" value="1"/>
</dbReference>
<organism evidence="2 3">
    <name type="scientific">Flexivirga alba</name>
    <dbReference type="NCBI Taxonomy" id="702742"/>
    <lineage>
        <taxon>Bacteria</taxon>
        <taxon>Bacillati</taxon>
        <taxon>Actinomycetota</taxon>
        <taxon>Actinomycetes</taxon>
        <taxon>Micrococcales</taxon>
        <taxon>Dermacoccaceae</taxon>
        <taxon>Flexivirga</taxon>
    </lineage>
</organism>
<feature type="domain" description="N-acetyltransferase" evidence="1">
    <location>
        <begin position="2"/>
        <end position="158"/>
    </location>
</feature>